<evidence type="ECO:0000313" key="2">
    <source>
        <dbReference type="EMBL" id="VEB04739.1"/>
    </source>
</evidence>
<keyword evidence="1" id="KW-0472">Membrane</keyword>
<evidence type="ECO:0000256" key="1">
    <source>
        <dbReference type="SAM" id="Phobius"/>
    </source>
</evidence>
<accession>A0A447RY58</accession>
<evidence type="ECO:0000313" key="3">
    <source>
        <dbReference type="Proteomes" id="UP000282433"/>
    </source>
</evidence>
<keyword evidence="1" id="KW-0812">Transmembrane</keyword>
<protein>
    <submittedName>
        <fullName evidence="2">Mfs superfamily major facilitator transporter</fullName>
    </submittedName>
</protein>
<proteinExistence type="predicted"/>
<sequence length="40" mass="4590">MRIAKIKWAMPHCYALIFFIIILVALLTWCIPSGSLIITQ</sequence>
<dbReference type="Proteomes" id="UP000282433">
    <property type="component" value="Chromosome"/>
</dbReference>
<organism evidence="2 3">
    <name type="scientific">Klebsiella pneumoniae</name>
    <dbReference type="NCBI Taxonomy" id="573"/>
    <lineage>
        <taxon>Bacteria</taxon>
        <taxon>Pseudomonadati</taxon>
        <taxon>Pseudomonadota</taxon>
        <taxon>Gammaproteobacteria</taxon>
        <taxon>Enterobacterales</taxon>
        <taxon>Enterobacteriaceae</taxon>
        <taxon>Klebsiella/Raoultella group</taxon>
        <taxon>Klebsiella</taxon>
        <taxon>Klebsiella pneumoniae complex</taxon>
    </lineage>
</organism>
<name>A0A447RY58_KLEPN</name>
<keyword evidence="1" id="KW-1133">Transmembrane helix</keyword>
<reference evidence="2 3" key="1">
    <citation type="submission" date="2018-12" db="EMBL/GenBank/DDBJ databases">
        <authorList>
            <consortium name="Pathogen Informatics"/>
        </authorList>
    </citation>
    <scope>NUCLEOTIDE SEQUENCE [LARGE SCALE GENOMIC DNA]</scope>
    <source>
        <strain evidence="2 3">NCTC13635</strain>
    </source>
</reference>
<dbReference type="EMBL" id="LR134162">
    <property type="protein sequence ID" value="VEB04739.1"/>
    <property type="molecule type" value="Genomic_DNA"/>
</dbReference>
<feature type="transmembrane region" description="Helical" evidence="1">
    <location>
        <begin position="12"/>
        <end position="38"/>
    </location>
</feature>
<gene>
    <name evidence="2" type="ORF">NCTC13635_04677</name>
</gene>
<dbReference type="AlphaFoldDB" id="A0A447RY58"/>